<dbReference type="InterPro" id="IPR051532">
    <property type="entry name" value="Ester_Hydrolysis_Enzymes"/>
</dbReference>
<gene>
    <name evidence="2" type="ORF">H5P30_13875</name>
</gene>
<comment type="caution">
    <text evidence="2">The sequence shown here is derived from an EMBL/GenBank/DDBJ whole genome shotgun (WGS) entry which is preliminary data.</text>
</comment>
<dbReference type="AlphaFoldDB" id="A0A7X1AZP7"/>
<protein>
    <submittedName>
        <fullName evidence="2">Arylesterase</fullName>
    </submittedName>
</protein>
<dbReference type="EMBL" id="JACHVA010000102">
    <property type="protein sequence ID" value="MBC2602867.1"/>
    <property type="molecule type" value="Genomic_DNA"/>
</dbReference>
<dbReference type="CDD" id="cd01822">
    <property type="entry name" value="Lysophospholipase_L1_like"/>
    <property type="match status" value="1"/>
</dbReference>
<dbReference type="PROSITE" id="PS01098">
    <property type="entry name" value="LIPASE_GDSL_SER"/>
    <property type="match status" value="1"/>
</dbReference>
<reference evidence="2 3" key="1">
    <citation type="submission" date="2020-07" db="EMBL/GenBank/DDBJ databases">
        <authorList>
            <person name="Feng X."/>
        </authorList>
    </citation>
    <scope>NUCLEOTIDE SEQUENCE [LARGE SCALE GENOMIC DNA]</scope>
    <source>
        <strain evidence="2 3">JCM14086</strain>
    </source>
</reference>
<organism evidence="2 3">
    <name type="scientific">Puniceicoccus vermicola</name>
    <dbReference type="NCBI Taxonomy" id="388746"/>
    <lineage>
        <taxon>Bacteria</taxon>
        <taxon>Pseudomonadati</taxon>
        <taxon>Verrucomicrobiota</taxon>
        <taxon>Opitutia</taxon>
        <taxon>Puniceicoccales</taxon>
        <taxon>Puniceicoccaceae</taxon>
        <taxon>Puniceicoccus</taxon>
    </lineage>
</organism>
<name>A0A7X1AZP7_9BACT</name>
<evidence type="ECO:0000313" key="3">
    <source>
        <dbReference type="Proteomes" id="UP000525652"/>
    </source>
</evidence>
<proteinExistence type="predicted"/>
<evidence type="ECO:0000313" key="2">
    <source>
        <dbReference type="EMBL" id="MBC2602867.1"/>
    </source>
</evidence>
<evidence type="ECO:0000259" key="1">
    <source>
        <dbReference type="Pfam" id="PF13472"/>
    </source>
</evidence>
<sequence length="198" mass="21016">MVLFVIFTSTAGGESRIVFLGDSLTAGYGLDPEQAYPALLESRLSDEGIEATVVNAGVSGDTSAGGLRRVNWVLSQPTDVLLVALGGNDGLRGQPTEALAENLTAIIETARSKYPDIQILLAGMQMPASMGKQYQQNFAAVYPTVAEENGVTLIPFLLKDVAGAPALNQSDQIHPNAKGQEIIAETVWPYLQQAVRAE</sequence>
<dbReference type="PANTHER" id="PTHR30383">
    <property type="entry name" value="THIOESTERASE 1/PROTEASE 1/LYSOPHOSPHOLIPASE L1"/>
    <property type="match status" value="1"/>
</dbReference>
<feature type="domain" description="SGNH hydrolase-type esterase" evidence="1">
    <location>
        <begin position="19"/>
        <end position="182"/>
    </location>
</feature>
<dbReference type="GO" id="GO:0004622">
    <property type="term" value="F:phosphatidylcholine lysophospholipase activity"/>
    <property type="evidence" value="ECO:0007669"/>
    <property type="project" value="TreeGrafter"/>
</dbReference>
<dbReference type="InterPro" id="IPR008265">
    <property type="entry name" value="Lipase_GDSL_AS"/>
</dbReference>
<accession>A0A7X1AZP7</accession>
<dbReference type="GO" id="GO:0006629">
    <property type="term" value="P:lipid metabolic process"/>
    <property type="evidence" value="ECO:0007669"/>
    <property type="project" value="InterPro"/>
</dbReference>
<dbReference type="SUPFAM" id="SSF52266">
    <property type="entry name" value="SGNH hydrolase"/>
    <property type="match status" value="1"/>
</dbReference>
<dbReference type="Gene3D" id="3.40.50.1110">
    <property type="entry name" value="SGNH hydrolase"/>
    <property type="match status" value="1"/>
</dbReference>
<keyword evidence="3" id="KW-1185">Reference proteome</keyword>
<dbReference type="Proteomes" id="UP000525652">
    <property type="component" value="Unassembled WGS sequence"/>
</dbReference>
<dbReference type="Pfam" id="PF13472">
    <property type="entry name" value="Lipase_GDSL_2"/>
    <property type="match status" value="1"/>
</dbReference>
<dbReference type="InterPro" id="IPR036514">
    <property type="entry name" value="SGNH_hydro_sf"/>
</dbReference>
<dbReference type="PANTHER" id="PTHR30383:SF24">
    <property type="entry name" value="THIOESTERASE 1_PROTEASE 1_LYSOPHOSPHOLIPASE L1"/>
    <property type="match status" value="1"/>
</dbReference>
<dbReference type="InterPro" id="IPR013830">
    <property type="entry name" value="SGNH_hydro"/>
</dbReference>